<feature type="domain" description="Glutathione S-transferase C-terminal" evidence="4">
    <location>
        <begin position="96"/>
        <end position="178"/>
    </location>
</feature>
<reference evidence="5" key="3">
    <citation type="submission" date="2025-09" db="UniProtKB">
        <authorList>
            <consortium name="Ensembl"/>
        </authorList>
    </citation>
    <scope>IDENTIFICATION</scope>
</reference>
<dbReference type="Ensembl" id="ENSCJPT00005005897.1">
    <property type="protein sequence ID" value="ENSCJPP00005003288.1"/>
    <property type="gene ID" value="ENSCJPG00005003519.1"/>
</dbReference>
<dbReference type="FunFam" id="1.20.1050.10:FF:000003">
    <property type="entry name" value="Glutathione S-transferase 2"/>
    <property type="match status" value="1"/>
</dbReference>
<dbReference type="InterPro" id="IPR036282">
    <property type="entry name" value="Glutathione-S-Trfase_C_sf"/>
</dbReference>
<dbReference type="SUPFAM" id="SSF52833">
    <property type="entry name" value="Thioredoxin-like"/>
    <property type="match status" value="1"/>
</dbReference>
<dbReference type="Proteomes" id="UP000694412">
    <property type="component" value="Chromosome 1"/>
</dbReference>
<dbReference type="GO" id="GO:0004364">
    <property type="term" value="F:glutathione transferase activity"/>
    <property type="evidence" value="ECO:0007669"/>
    <property type="project" value="UniProtKB-EC"/>
</dbReference>
<evidence type="ECO:0000256" key="1">
    <source>
        <dbReference type="ARBA" id="ARBA00005861"/>
    </source>
</evidence>
<name>A0A8C2SVM7_COTJA</name>
<accession>A0A8C2SVM7</accession>
<dbReference type="Pfam" id="PF00043">
    <property type="entry name" value="GST_C"/>
    <property type="match status" value="1"/>
</dbReference>
<evidence type="ECO:0000313" key="5">
    <source>
        <dbReference type="Ensembl" id="ENSCJPP00005003288.1"/>
    </source>
</evidence>
<dbReference type="InterPro" id="IPR036249">
    <property type="entry name" value="Thioredoxin-like_sf"/>
</dbReference>
<organism evidence="5 6">
    <name type="scientific">Coturnix japonica</name>
    <name type="common">Japanese quail</name>
    <name type="synonym">Coturnix coturnix japonica</name>
    <dbReference type="NCBI Taxonomy" id="93934"/>
    <lineage>
        <taxon>Eukaryota</taxon>
        <taxon>Metazoa</taxon>
        <taxon>Chordata</taxon>
        <taxon>Craniata</taxon>
        <taxon>Vertebrata</taxon>
        <taxon>Euteleostomi</taxon>
        <taxon>Archelosauria</taxon>
        <taxon>Archosauria</taxon>
        <taxon>Dinosauria</taxon>
        <taxon>Saurischia</taxon>
        <taxon>Theropoda</taxon>
        <taxon>Coelurosauria</taxon>
        <taxon>Aves</taxon>
        <taxon>Neognathae</taxon>
        <taxon>Galloanserae</taxon>
        <taxon>Galliformes</taxon>
        <taxon>Phasianidae</taxon>
        <taxon>Perdicinae</taxon>
        <taxon>Coturnix</taxon>
    </lineage>
</organism>
<dbReference type="GeneTree" id="ENSGT00940000154679"/>
<dbReference type="EC" id="2.5.1.18" evidence="2"/>
<keyword evidence="6" id="KW-1185">Reference proteome</keyword>
<dbReference type="PANTHER" id="PTHR11571">
    <property type="entry name" value="GLUTATHIONE S-TRANSFERASE"/>
    <property type="match status" value="1"/>
</dbReference>
<keyword evidence="3" id="KW-0808">Transferase</keyword>
<evidence type="ECO:0000256" key="2">
    <source>
        <dbReference type="ARBA" id="ARBA00012452"/>
    </source>
</evidence>
<dbReference type="GO" id="GO:0006749">
    <property type="term" value="P:glutathione metabolic process"/>
    <property type="evidence" value="ECO:0007669"/>
    <property type="project" value="TreeGrafter"/>
</dbReference>
<proteinExistence type="inferred from homology"/>
<dbReference type="PANTHER" id="PTHR11571:SF133">
    <property type="entry name" value="GLUTATHIONE S-TRANSFERASE MU 3"/>
    <property type="match status" value="1"/>
</dbReference>
<dbReference type="AlphaFoldDB" id="A0A8C2SVM7"/>
<evidence type="ECO:0000256" key="3">
    <source>
        <dbReference type="ARBA" id="ARBA00022679"/>
    </source>
</evidence>
<dbReference type="InterPro" id="IPR004046">
    <property type="entry name" value="GST_C"/>
</dbReference>
<reference evidence="5" key="1">
    <citation type="submission" date="2015-11" db="EMBL/GenBank/DDBJ databases">
        <authorList>
            <consortium name="International Coturnix japonica Genome Analysis Consortium"/>
            <person name="Warren W."/>
            <person name="Burt D.W."/>
            <person name="Antin P.B."/>
            <person name="Lanford R."/>
            <person name="Gros J."/>
            <person name="Wilson R.K."/>
        </authorList>
    </citation>
    <scope>NUCLEOTIDE SEQUENCE [LARGE SCALE GENOMIC DNA]</scope>
</reference>
<sequence>VSCFFFFMLGYWDIHRLAHTIYLLLEYTETPYQEWQCKARPAPNFNQSNWTNEKEKLGLDFPNLNAIMCYIAHKPNMCGETEAEELHVDMLENHLMDLCVVFIMLCYKPDFEKLKTECLEQLPGKLWQLLCFLGSELWFVDDKLTLIFVDFLAYDMLDQHHMFALEKNSAYMHLGCFMKIPVSWCTALWRNKKE</sequence>
<comment type="similarity">
    <text evidence="1">Belongs to the GST superfamily. Mu family.</text>
</comment>
<evidence type="ECO:0000313" key="6">
    <source>
        <dbReference type="Proteomes" id="UP000694412"/>
    </source>
</evidence>
<reference evidence="5" key="2">
    <citation type="submission" date="2025-08" db="UniProtKB">
        <authorList>
            <consortium name="Ensembl"/>
        </authorList>
    </citation>
    <scope>IDENTIFICATION</scope>
</reference>
<dbReference type="InterPro" id="IPR050213">
    <property type="entry name" value="GST_superfamily"/>
</dbReference>
<dbReference type="Gene3D" id="1.20.1050.10">
    <property type="match status" value="1"/>
</dbReference>
<dbReference type="Gene3D" id="3.40.30.10">
    <property type="entry name" value="Glutaredoxin"/>
    <property type="match status" value="1"/>
</dbReference>
<protein>
    <recommendedName>
        <fullName evidence="2">glutathione transferase</fullName>
        <ecNumber evidence="2">2.5.1.18</ecNumber>
    </recommendedName>
</protein>
<dbReference type="SUPFAM" id="SSF47616">
    <property type="entry name" value="GST C-terminal domain-like"/>
    <property type="match status" value="1"/>
</dbReference>
<evidence type="ECO:0000259" key="4">
    <source>
        <dbReference type="Pfam" id="PF00043"/>
    </source>
</evidence>